<reference evidence="10" key="2">
    <citation type="submission" date="2004-02" db="EMBL/GenBank/DDBJ databases">
        <authorList>
            <consortium name="Genoscope"/>
            <consortium name="Whitehead Institute Centre for Genome Research"/>
        </authorList>
    </citation>
    <scope>NUCLEOTIDE SEQUENCE</scope>
</reference>
<keyword evidence="2" id="KW-0547">Nucleotide-binding</keyword>
<dbReference type="AlphaFoldDB" id="Q4RN79"/>
<dbReference type="PROSITE" id="PS51194">
    <property type="entry name" value="HELICASE_CTER"/>
    <property type="match status" value="1"/>
</dbReference>
<comment type="catalytic activity">
    <reaction evidence="7">
        <text>ATP + H2O = ADP + phosphate + H(+)</text>
        <dbReference type="Rhea" id="RHEA:13065"/>
        <dbReference type="ChEBI" id="CHEBI:15377"/>
        <dbReference type="ChEBI" id="CHEBI:15378"/>
        <dbReference type="ChEBI" id="CHEBI:30616"/>
        <dbReference type="ChEBI" id="CHEBI:43474"/>
        <dbReference type="ChEBI" id="CHEBI:456216"/>
        <dbReference type="EC" id="3.6.4.13"/>
    </reaction>
</comment>
<gene>
    <name evidence="10" type="ORF">GSTENG00031682001</name>
</gene>
<evidence type="ECO:0000256" key="2">
    <source>
        <dbReference type="ARBA" id="ARBA00022741"/>
    </source>
</evidence>
<dbReference type="GO" id="GO:0016787">
    <property type="term" value="F:hydrolase activity"/>
    <property type="evidence" value="ECO:0007669"/>
    <property type="project" value="UniProtKB-KW"/>
</dbReference>
<dbReference type="EMBL" id="CAAE01015016">
    <property type="protein sequence ID" value="CAG10153.1"/>
    <property type="molecule type" value="Genomic_DNA"/>
</dbReference>
<dbReference type="InterPro" id="IPR027417">
    <property type="entry name" value="P-loop_NTPase"/>
</dbReference>
<keyword evidence="5" id="KW-0067">ATP-binding</keyword>
<dbReference type="PANTHER" id="PTHR47958">
    <property type="entry name" value="ATP-DEPENDENT RNA HELICASE DBP3"/>
    <property type="match status" value="1"/>
</dbReference>
<dbReference type="InterPro" id="IPR001650">
    <property type="entry name" value="Helicase_C-like"/>
</dbReference>
<name>Q4RN79_TETNG</name>
<proteinExistence type="predicted"/>
<dbReference type="GO" id="GO:0003724">
    <property type="term" value="F:RNA helicase activity"/>
    <property type="evidence" value="ECO:0007669"/>
    <property type="project" value="UniProtKB-EC"/>
</dbReference>
<comment type="caution">
    <text evidence="10">The sequence shown here is derived from an EMBL/GenBank/DDBJ whole genome shotgun (WGS) entry which is preliminary data.</text>
</comment>
<evidence type="ECO:0000256" key="5">
    <source>
        <dbReference type="ARBA" id="ARBA00022840"/>
    </source>
</evidence>
<evidence type="ECO:0000256" key="3">
    <source>
        <dbReference type="ARBA" id="ARBA00022801"/>
    </source>
</evidence>
<accession>Q4RN79</accession>
<dbReference type="SMART" id="SM00490">
    <property type="entry name" value="HELICc"/>
    <property type="match status" value="1"/>
</dbReference>
<feature type="non-terminal residue" evidence="10">
    <location>
        <position position="1"/>
    </location>
</feature>
<organism evidence="10">
    <name type="scientific">Tetraodon nigroviridis</name>
    <name type="common">Spotted green pufferfish</name>
    <name type="synonym">Chelonodon nigroviridis</name>
    <dbReference type="NCBI Taxonomy" id="99883"/>
    <lineage>
        <taxon>Eukaryota</taxon>
        <taxon>Metazoa</taxon>
        <taxon>Chordata</taxon>
        <taxon>Craniata</taxon>
        <taxon>Vertebrata</taxon>
        <taxon>Euteleostomi</taxon>
        <taxon>Actinopterygii</taxon>
        <taxon>Neopterygii</taxon>
        <taxon>Teleostei</taxon>
        <taxon>Neoteleostei</taxon>
        <taxon>Acanthomorphata</taxon>
        <taxon>Eupercaria</taxon>
        <taxon>Tetraodontiformes</taxon>
        <taxon>Tetradontoidea</taxon>
        <taxon>Tetraodontidae</taxon>
        <taxon>Tetraodon</taxon>
    </lineage>
</organism>
<dbReference type="InterPro" id="IPR011545">
    <property type="entry name" value="DEAD/DEAH_box_helicase_dom"/>
</dbReference>
<dbReference type="InterPro" id="IPR014001">
    <property type="entry name" value="Helicase_ATP-bd"/>
</dbReference>
<dbReference type="KEGG" id="tng:GSTEN00031682G001"/>
<protein>
    <recommendedName>
        <fullName evidence="1">RNA helicase</fullName>
        <ecNumber evidence="1">3.6.4.13</ecNumber>
    </recommendedName>
</protein>
<dbReference type="SUPFAM" id="SSF52540">
    <property type="entry name" value="P-loop containing nucleoside triphosphate hydrolases"/>
    <property type="match status" value="1"/>
</dbReference>
<dbReference type="FunFam" id="3.40.50.300:FF:000031">
    <property type="entry name" value="Eukaryotic initiation factor 4A-III"/>
    <property type="match status" value="1"/>
</dbReference>
<evidence type="ECO:0000256" key="6">
    <source>
        <dbReference type="ARBA" id="ARBA00022884"/>
    </source>
</evidence>
<feature type="domain" description="Helicase C-terminal" evidence="9">
    <location>
        <begin position="199"/>
        <end position="359"/>
    </location>
</feature>
<keyword evidence="4" id="KW-0347">Helicase</keyword>
<evidence type="ECO:0000256" key="7">
    <source>
        <dbReference type="ARBA" id="ARBA00047984"/>
    </source>
</evidence>
<dbReference type="Pfam" id="PF00270">
    <property type="entry name" value="DEAD"/>
    <property type="match status" value="1"/>
</dbReference>
<reference evidence="10" key="1">
    <citation type="journal article" date="2004" name="Nature">
        <title>Genome duplication in the teleost fish Tetraodon nigroviridis reveals the early vertebrate proto-karyotype.</title>
        <authorList>
            <person name="Jaillon O."/>
            <person name="Aury J.-M."/>
            <person name="Brunet F."/>
            <person name="Petit J.-L."/>
            <person name="Stange-Thomann N."/>
            <person name="Mauceli E."/>
            <person name="Bouneau L."/>
            <person name="Fischer C."/>
            <person name="Ozouf-Costaz C."/>
            <person name="Bernot A."/>
            <person name="Nicaud S."/>
            <person name="Jaffe D."/>
            <person name="Fisher S."/>
            <person name="Lutfalla G."/>
            <person name="Dossat C."/>
            <person name="Segurens B."/>
            <person name="Dasilva C."/>
            <person name="Salanoubat M."/>
            <person name="Levy M."/>
            <person name="Boudet N."/>
            <person name="Castellano S."/>
            <person name="Anthouard V."/>
            <person name="Jubin C."/>
            <person name="Castelli V."/>
            <person name="Katinka M."/>
            <person name="Vacherie B."/>
            <person name="Biemont C."/>
            <person name="Skalli Z."/>
            <person name="Cattolico L."/>
            <person name="Poulain J."/>
            <person name="De Berardinis V."/>
            <person name="Cruaud C."/>
            <person name="Duprat S."/>
            <person name="Brottier P."/>
            <person name="Coutanceau J.-P."/>
            <person name="Gouzy J."/>
            <person name="Parra G."/>
            <person name="Lardier G."/>
            <person name="Chapple C."/>
            <person name="McKernan K.J."/>
            <person name="McEwan P."/>
            <person name="Bosak S."/>
            <person name="Kellis M."/>
            <person name="Volff J.-N."/>
            <person name="Guigo R."/>
            <person name="Zody M.C."/>
            <person name="Mesirov J."/>
            <person name="Lindblad-Toh K."/>
            <person name="Birren B."/>
            <person name="Nusbaum C."/>
            <person name="Kahn D."/>
            <person name="Robinson-Rechavi M."/>
            <person name="Laudet V."/>
            <person name="Schachter V."/>
            <person name="Quetier F."/>
            <person name="Saurin W."/>
            <person name="Scarpelli C."/>
            <person name="Wincker P."/>
            <person name="Lander E.S."/>
            <person name="Weissenbach J."/>
            <person name="Roest Crollius H."/>
        </authorList>
    </citation>
    <scope>NUCLEOTIDE SEQUENCE [LARGE SCALE GENOMIC DNA]</scope>
</reference>
<evidence type="ECO:0000256" key="1">
    <source>
        <dbReference type="ARBA" id="ARBA00012552"/>
    </source>
</evidence>
<evidence type="ECO:0000259" key="9">
    <source>
        <dbReference type="PROSITE" id="PS51194"/>
    </source>
</evidence>
<dbReference type="Gene3D" id="3.40.50.300">
    <property type="entry name" value="P-loop containing nucleotide triphosphate hydrolases"/>
    <property type="match status" value="2"/>
</dbReference>
<dbReference type="CDD" id="cd18787">
    <property type="entry name" value="SF2_C_DEAD"/>
    <property type="match status" value="1"/>
</dbReference>
<dbReference type="GO" id="GO:0005524">
    <property type="term" value="F:ATP binding"/>
    <property type="evidence" value="ECO:0007669"/>
    <property type="project" value="UniProtKB-KW"/>
</dbReference>
<dbReference type="OrthoDB" id="10265785at2759"/>
<dbReference type="HOGENOM" id="CLU_003041_1_0_1"/>
<dbReference type="EC" id="3.6.4.13" evidence="1"/>
<feature type="non-terminal residue" evidence="10">
    <location>
        <position position="359"/>
    </location>
</feature>
<keyword evidence="6" id="KW-0694">RNA-binding</keyword>
<dbReference type="Pfam" id="PF00271">
    <property type="entry name" value="Helicase_C"/>
    <property type="match status" value="1"/>
</dbReference>
<dbReference type="GO" id="GO:0003723">
    <property type="term" value="F:RNA binding"/>
    <property type="evidence" value="ECO:0007669"/>
    <property type="project" value="UniProtKB-KW"/>
</dbReference>
<dbReference type="PROSITE" id="PS51192">
    <property type="entry name" value="HELICASE_ATP_BIND_1"/>
    <property type="match status" value="1"/>
</dbReference>
<sequence>RHLRGYGFEKPSVIQQRAIIPCIKGFDVKSQSGTGKTATYVISVLQRINVMKKETQAIILAPTRELAYQIQKVVLSLGDYMGVRCHACIGGTNIHEDIENLKSTNPHIMVGTPGHVFDMLGRRAVSSKAIRMLVLDEADQMLGHGFKDQIHEIFCKLPTNIQAILLSATMPPDVLEVTKRFMQNPVNILVKKEELTVEGIQQFYITETEEKKLKSLCRLYETLTITQAVIFVNTRRKAEWLTQELTSKDFTVSVLHSEMGQSERDTTMKEFRSGSSRVFITTDLLARGINVQHASLVINFDLSTSLENYIHRIGRSGRFGRKGVAINMVTEETQHMLTKIQNFYDTKIEELPANVADLL</sequence>
<evidence type="ECO:0000313" key="10">
    <source>
        <dbReference type="EMBL" id="CAG10153.1"/>
    </source>
</evidence>
<evidence type="ECO:0000256" key="4">
    <source>
        <dbReference type="ARBA" id="ARBA00022806"/>
    </source>
</evidence>
<dbReference type="SMART" id="SM00487">
    <property type="entry name" value="DEXDc"/>
    <property type="match status" value="1"/>
</dbReference>
<feature type="domain" description="Helicase ATP-binding" evidence="8">
    <location>
        <begin position="17"/>
        <end position="188"/>
    </location>
</feature>
<keyword evidence="3" id="KW-0378">Hydrolase</keyword>
<evidence type="ECO:0000259" key="8">
    <source>
        <dbReference type="PROSITE" id="PS51192"/>
    </source>
</evidence>